<reference evidence="2" key="2">
    <citation type="submission" date="2015-06" db="UniProtKB">
        <authorList>
            <consortium name="EnsemblMetazoa"/>
        </authorList>
    </citation>
    <scope>IDENTIFICATION</scope>
</reference>
<dbReference type="HOGENOM" id="CLU_2226531_0_0_1"/>
<keyword evidence="3" id="KW-1185">Reference proteome</keyword>
<evidence type="ECO:0000313" key="2">
    <source>
        <dbReference type="EnsemblMetazoa" id="tetur15g01290.1"/>
    </source>
</evidence>
<dbReference type="PROSITE" id="PS50143">
    <property type="entry name" value="BIR_REPEAT_2"/>
    <property type="match status" value="1"/>
</dbReference>
<dbReference type="EnsemblMetazoa" id="tetur15g01290.1">
    <property type="protein sequence ID" value="tetur15g01290.1"/>
    <property type="gene ID" value="tetur15g01290"/>
</dbReference>
<evidence type="ECO:0000313" key="3">
    <source>
        <dbReference type="Proteomes" id="UP000015104"/>
    </source>
</evidence>
<sequence>MDDSELVIECFYNSYDYMNELHLHSINGFQYISDGDYIECTYCGFIITNLNNEYNPFHVHNIRNPSCPFLLFNSSSSSSSISSSNQSNRSTPDSPIVPSFSQASQN</sequence>
<feature type="compositionally biased region" description="Low complexity" evidence="1">
    <location>
        <begin position="75"/>
        <end position="90"/>
    </location>
</feature>
<dbReference type="Pfam" id="PF00653">
    <property type="entry name" value="BIR"/>
    <property type="match status" value="1"/>
</dbReference>
<dbReference type="Gene3D" id="1.10.1170.10">
    <property type="entry name" value="Inhibitor Of Apoptosis Protein (2mihbC-IAP-1), Chain A"/>
    <property type="match status" value="1"/>
</dbReference>
<dbReference type="EMBL" id="CAEY01000241">
    <property type="status" value="NOT_ANNOTATED_CDS"/>
    <property type="molecule type" value="Genomic_DNA"/>
</dbReference>
<dbReference type="SUPFAM" id="SSF57924">
    <property type="entry name" value="Inhibitor of apoptosis (IAP) repeat"/>
    <property type="match status" value="1"/>
</dbReference>
<organism evidence="2 3">
    <name type="scientific">Tetranychus urticae</name>
    <name type="common">Two-spotted spider mite</name>
    <dbReference type="NCBI Taxonomy" id="32264"/>
    <lineage>
        <taxon>Eukaryota</taxon>
        <taxon>Metazoa</taxon>
        <taxon>Ecdysozoa</taxon>
        <taxon>Arthropoda</taxon>
        <taxon>Chelicerata</taxon>
        <taxon>Arachnida</taxon>
        <taxon>Acari</taxon>
        <taxon>Acariformes</taxon>
        <taxon>Trombidiformes</taxon>
        <taxon>Prostigmata</taxon>
        <taxon>Eleutherengona</taxon>
        <taxon>Raphignathae</taxon>
        <taxon>Tetranychoidea</taxon>
        <taxon>Tetranychidae</taxon>
        <taxon>Tetranychus</taxon>
    </lineage>
</organism>
<accession>T1KME1</accession>
<reference evidence="3" key="1">
    <citation type="submission" date="2011-08" db="EMBL/GenBank/DDBJ databases">
        <authorList>
            <person name="Rombauts S."/>
        </authorList>
    </citation>
    <scope>NUCLEOTIDE SEQUENCE</scope>
    <source>
        <strain evidence="3">London</strain>
    </source>
</reference>
<dbReference type="InterPro" id="IPR001370">
    <property type="entry name" value="BIR_rpt"/>
</dbReference>
<dbReference type="Proteomes" id="UP000015104">
    <property type="component" value="Unassembled WGS sequence"/>
</dbReference>
<evidence type="ECO:0000256" key="1">
    <source>
        <dbReference type="SAM" id="MobiDB-lite"/>
    </source>
</evidence>
<name>T1KME1_TETUR</name>
<feature type="region of interest" description="Disordered" evidence="1">
    <location>
        <begin position="75"/>
        <end position="106"/>
    </location>
</feature>
<protein>
    <submittedName>
        <fullName evidence="2">Uncharacterized protein</fullName>
    </submittedName>
</protein>
<proteinExistence type="predicted"/>
<dbReference type="AlphaFoldDB" id="T1KME1"/>